<dbReference type="SUPFAM" id="SSF56801">
    <property type="entry name" value="Acetyl-CoA synthetase-like"/>
    <property type="match status" value="1"/>
</dbReference>
<evidence type="ECO:0000256" key="1">
    <source>
        <dbReference type="ARBA" id="ARBA00006432"/>
    </source>
</evidence>
<comment type="caution">
    <text evidence="4">The sequence shown here is derived from an EMBL/GenBank/DDBJ whole genome shotgun (WGS) entry which is preliminary data.</text>
</comment>
<dbReference type="InterPro" id="IPR042099">
    <property type="entry name" value="ANL_N_sf"/>
</dbReference>
<sequence length="473" mass="49818">MNLIAPSARLIDAATGEILAGAELSAAVDRTAEAYAALPPGVVFARAGTSVPTVLRYAGALRAGRAVALLDPALDPAVLADFIGRFEPAVVVGLAEGGAGADSGERPKSYQQVDDEVLGPVWRREVPPADEPHPELAVLLATSGSTGDPKFVRLSSSAVSSNAAAIAEALAIGPDEIAPTSLPLYYSFGMSVLNSHLAAGATVLVVDGGVLAREFWQAVQTYGATSLAGVPYNYEMLHRIRWSPAKYPSIRTLTQAGGKLRDEMILAFHEKISAAGGRFHVMWGCTEAGPRMSTLPADALPARVGSVGPALAGGSFSVVNAEGAETAAPGVIGELVYRGPNVMMGYAENSADLTRGDDQGGVLRTGDLGHLDEDGFVWLRGRIKRFGKIFGIRVNLHDIEEMLRDQGPVVAVSGPDKVVVFVEGIDENAARDLAGRLAERLKLHRSGFDVRTIERLPQLPNGKIDYRSLEAQV</sequence>
<evidence type="ECO:0000256" key="2">
    <source>
        <dbReference type="ARBA" id="ARBA00022598"/>
    </source>
</evidence>
<dbReference type="PANTHER" id="PTHR43201">
    <property type="entry name" value="ACYL-COA SYNTHETASE"/>
    <property type="match status" value="1"/>
</dbReference>
<proteinExistence type="inferred from homology"/>
<accession>A0A3A9YDY4</accession>
<comment type="similarity">
    <text evidence="1">Belongs to the ATP-dependent AMP-binding enzyme family.</text>
</comment>
<dbReference type="AlphaFoldDB" id="A0A3A9YDY4"/>
<gene>
    <name evidence="4" type="ORF">D7044_04500</name>
</gene>
<dbReference type="Proteomes" id="UP000275865">
    <property type="component" value="Unassembled WGS sequence"/>
</dbReference>
<dbReference type="GO" id="GO:0031956">
    <property type="term" value="F:medium-chain fatty acid-CoA ligase activity"/>
    <property type="evidence" value="ECO:0007669"/>
    <property type="project" value="TreeGrafter"/>
</dbReference>
<protein>
    <submittedName>
        <fullName evidence="4">Long-chain fatty acid--CoA ligase</fullName>
    </submittedName>
</protein>
<dbReference type="InterPro" id="IPR000873">
    <property type="entry name" value="AMP-dep_synth/lig_dom"/>
</dbReference>
<evidence type="ECO:0000313" key="4">
    <source>
        <dbReference type="EMBL" id="RKN35430.1"/>
    </source>
</evidence>
<reference evidence="4 5" key="1">
    <citation type="submission" date="2018-09" db="EMBL/GenBank/DDBJ databases">
        <title>Micromonospora sp. nov. MS1-9, isolated from a root of Musa sp.</title>
        <authorList>
            <person name="Kuncharoen N."/>
            <person name="Kudo T."/>
            <person name="Ohkuma M."/>
            <person name="Yuki M."/>
            <person name="Tanasupawat S."/>
        </authorList>
    </citation>
    <scope>NUCLEOTIDE SEQUENCE [LARGE SCALE GENOMIC DNA]</scope>
    <source>
        <strain evidence="4 5">MS1-9</strain>
    </source>
</reference>
<evidence type="ECO:0000313" key="5">
    <source>
        <dbReference type="Proteomes" id="UP000275865"/>
    </source>
</evidence>
<dbReference type="PANTHER" id="PTHR43201:SF5">
    <property type="entry name" value="MEDIUM-CHAIN ACYL-COA LIGASE ACSF2, MITOCHONDRIAL"/>
    <property type="match status" value="1"/>
</dbReference>
<dbReference type="GO" id="GO:0006631">
    <property type="term" value="P:fatty acid metabolic process"/>
    <property type="evidence" value="ECO:0007669"/>
    <property type="project" value="TreeGrafter"/>
</dbReference>
<name>A0A3A9YDY4_9ACTN</name>
<dbReference type="EMBL" id="RAZT01000002">
    <property type="protein sequence ID" value="RKN35430.1"/>
    <property type="molecule type" value="Genomic_DNA"/>
</dbReference>
<dbReference type="InterPro" id="IPR020845">
    <property type="entry name" value="AMP-binding_CS"/>
</dbReference>
<dbReference type="Pfam" id="PF00501">
    <property type="entry name" value="AMP-binding"/>
    <property type="match status" value="1"/>
</dbReference>
<keyword evidence="2 4" id="KW-0436">Ligase</keyword>
<dbReference type="Gene3D" id="3.40.50.12780">
    <property type="entry name" value="N-terminal domain of ligase-like"/>
    <property type="match status" value="1"/>
</dbReference>
<dbReference type="InterPro" id="IPR045851">
    <property type="entry name" value="AMP-bd_C_sf"/>
</dbReference>
<evidence type="ECO:0000259" key="3">
    <source>
        <dbReference type="Pfam" id="PF00501"/>
    </source>
</evidence>
<dbReference type="Gene3D" id="3.30.300.30">
    <property type="match status" value="1"/>
</dbReference>
<dbReference type="RefSeq" id="WP_120688055.1">
    <property type="nucleotide sequence ID" value="NZ_RAZT01000002.1"/>
</dbReference>
<dbReference type="PROSITE" id="PS00455">
    <property type="entry name" value="AMP_BINDING"/>
    <property type="match status" value="1"/>
</dbReference>
<feature type="domain" description="AMP-dependent synthetase/ligase" evidence="3">
    <location>
        <begin position="18"/>
        <end position="346"/>
    </location>
</feature>
<organism evidence="4 5">
    <name type="scientific">Micromonospora musae</name>
    <dbReference type="NCBI Taxonomy" id="1894970"/>
    <lineage>
        <taxon>Bacteria</taxon>
        <taxon>Bacillati</taxon>
        <taxon>Actinomycetota</taxon>
        <taxon>Actinomycetes</taxon>
        <taxon>Micromonosporales</taxon>
        <taxon>Micromonosporaceae</taxon>
        <taxon>Micromonospora</taxon>
    </lineage>
</organism>